<dbReference type="FunFam" id="2.160.20.10:FF:000004">
    <property type="entry name" value="Pectin lyase-like superfamily protein"/>
    <property type="match status" value="1"/>
</dbReference>
<feature type="signal peptide" evidence="10">
    <location>
        <begin position="1"/>
        <end position="27"/>
    </location>
</feature>
<feature type="chain" id="PRO_5041896874" description="Polygalacturonase" evidence="10">
    <location>
        <begin position="28"/>
        <end position="397"/>
    </location>
</feature>
<keyword evidence="12" id="KW-1185">Reference proteome</keyword>
<accession>A0AAD4XTI5</accession>
<evidence type="ECO:0008006" key="13">
    <source>
        <dbReference type="Google" id="ProtNLM"/>
    </source>
</evidence>
<protein>
    <recommendedName>
        <fullName evidence="13">Polygalacturonase</fullName>
    </recommendedName>
</protein>
<evidence type="ECO:0000256" key="8">
    <source>
        <dbReference type="PROSITE-ProRule" id="PRU10052"/>
    </source>
</evidence>
<comment type="subcellular location">
    <subcellularLocation>
        <location evidence="1">Secreted</location>
        <location evidence="1">Cell wall</location>
    </subcellularLocation>
</comment>
<evidence type="ECO:0000256" key="10">
    <source>
        <dbReference type="SAM" id="SignalP"/>
    </source>
</evidence>
<reference evidence="11" key="1">
    <citation type="submission" date="2022-04" db="EMBL/GenBank/DDBJ databases">
        <title>A functionally conserved STORR gene fusion in Papaver species that diverged 16.8 million years ago.</title>
        <authorList>
            <person name="Catania T."/>
        </authorList>
    </citation>
    <scope>NUCLEOTIDE SEQUENCE</scope>
    <source>
        <strain evidence="11">S-188037</strain>
    </source>
</reference>
<comment type="caution">
    <text evidence="11">The sequence shown here is derived from an EMBL/GenBank/DDBJ whole genome shotgun (WGS) entry which is preliminary data.</text>
</comment>
<dbReference type="Pfam" id="PF00295">
    <property type="entry name" value="Glyco_hydro_28"/>
    <property type="match status" value="1"/>
</dbReference>
<dbReference type="GO" id="GO:0005975">
    <property type="term" value="P:carbohydrate metabolic process"/>
    <property type="evidence" value="ECO:0007669"/>
    <property type="project" value="InterPro"/>
</dbReference>
<comment type="similarity">
    <text evidence="2 9">Belongs to the glycosyl hydrolase 28 family.</text>
</comment>
<proteinExistence type="inferred from homology"/>
<evidence type="ECO:0000256" key="5">
    <source>
        <dbReference type="ARBA" id="ARBA00022801"/>
    </source>
</evidence>
<feature type="active site" evidence="8">
    <location>
        <position position="245"/>
    </location>
</feature>
<dbReference type="PANTHER" id="PTHR31375">
    <property type="match status" value="1"/>
</dbReference>
<dbReference type="InterPro" id="IPR011050">
    <property type="entry name" value="Pectin_lyase_fold/virulence"/>
</dbReference>
<dbReference type="EMBL" id="JAJJMB010004586">
    <property type="protein sequence ID" value="KAI3942658.1"/>
    <property type="molecule type" value="Genomic_DNA"/>
</dbReference>
<evidence type="ECO:0000256" key="1">
    <source>
        <dbReference type="ARBA" id="ARBA00004191"/>
    </source>
</evidence>
<organism evidence="11 12">
    <name type="scientific">Papaver atlanticum</name>
    <dbReference type="NCBI Taxonomy" id="357466"/>
    <lineage>
        <taxon>Eukaryota</taxon>
        <taxon>Viridiplantae</taxon>
        <taxon>Streptophyta</taxon>
        <taxon>Embryophyta</taxon>
        <taxon>Tracheophyta</taxon>
        <taxon>Spermatophyta</taxon>
        <taxon>Magnoliopsida</taxon>
        <taxon>Ranunculales</taxon>
        <taxon>Papaveraceae</taxon>
        <taxon>Papaveroideae</taxon>
        <taxon>Papaver</taxon>
    </lineage>
</organism>
<evidence type="ECO:0000313" key="12">
    <source>
        <dbReference type="Proteomes" id="UP001202328"/>
    </source>
</evidence>
<dbReference type="Proteomes" id="UP001202328">
    <property type="component" value="Unassembled WGS sequence"/>
</dbReference>
<evidence type="ECO:0000256" key="9">
    <source>
        <dbReference type="RuleBase" id="RU361169"/>
    </source>
</evidence>
<evidence type="ECO:0000256" key="7">
    <source>
        <dbReference type="ARBA" id="ARBA00023316"/>
    </source>
</evidence>
<keyword evidence="3" id="KW-0134">Cell wall</keyword>
<dbReference type="InterPro" id="IPR006626">
    <property type="entry name" value="PbH1"/>
</dbReference>
<dbReference type="SMART" id="SM00710">
    <property type="entry name" value="PbH1"/>
    <property type="match status" value="5"/>
</dbReference>
<evidence type="ECO:0000256" key="6">
    <source>
        <dbReference type="ARBA" id="ARBA00023295"/>
    </source>
</evidence>
<evidence type="ECO:0000256" key="4">
    <source>
        <dbReference type="ARBA" id="ARBA00022525"/>
    </source>
</evidence>
<keyword evidence="7" id="KW-0961">Cell wall biogenesis/degradation</keyword>
<dbReference type="PROSITE" id="PS00502">
    <property type="entry name" value="POLYGALACTURONASE"/>
    <property type="match status" value="1"/>
</dbReference>
<evidence type="ECO:0000256" key="3">
    <source>
        <dbReference type="ARBA" id="ARBA00022512"/>
    </source>
</evidence>
<dbReference type="InterPro" id="IPR012334">
    <property type="entry name" value="Pectin_lyas_fold"/>
</dbReference>
<keyword evidence="4" id="KW-0964">Secreted</keyword>
<dbReference type="AlphaFoldDB" id="A0AAD4XTI5"/>
<keyword evidence="10" id="KW-0732">Signal</keyword>
<keyword evidence="5 9" id="KW-0378">Hydrolase</keyword>
<name>A0AAD4XTI5_9MAGN</name>
<keyword evidence="6 9" id="KW-0326">Glycosidase</keyword>
<gene>
    <name evidence="11" type="ORF">MKW98_014245</name>
</gene>
<dbReference type="InterPro" id="IPR000743">
    <property type="entry name" value="Glyco_hydro_28"/>
</dbReference>
<evidence type="ECO:0000256" key="2">
    <source>
        <dbReference type="ARBA" id="ARBA00008834"/>
    </source>
</evidence>
<dbReference type="Gene3D" id="2.160.20.10">
    <property type="entry name" value="Single-stranded right-handed beta-helix, Pectin lyase-like"/>
    <property type="match status" value="1"/>
</dbReference>
<dbReference type="SUPFAM" id="SSF51126">
    <property type="entry name" value="Pectin lyase-like"/>
    <property type="match status" value="1"/>
</dbReference>
<dbReference type="GO" id="GO:0071555">
    <property type="term" value="P:cell wall organization"/>
    <property type="evidence" value="ECO:0007669"/>
    <property type="project" value="UniProtKB-KW"/>
</dbReference>
<evidence type="ECO:0000313" key="11">
    <source>
        <dbReference type="EMBL" id="KAI3942658.1"/>
    </source>
</evidence>
<sequence length="397" mass="42697">MANLIVLFSLQLIILLLIVAFPLSTSAATYNVLHYGAKPNGRTDSTKPFLLAWSMACKSKKPATMWIPRGTYLVKTIVFGGPCRSKRVTVQIDGKIQAPPSKNFRIIGNYRNWILFHGIYGLTINGGILDGRGSNFWDCRRSGANCPDGAVSLTLQNVRNGIISGLKSIDSQYSHMAINGCNNIMVRRATLIAPDQSPNTDGIDIQSSTGVTIIDSSIRTGDDCIAIGPGTKKVLVQRVGCGPGHGISIGSLARSPNEDGVEGIIVKDVTFTGSDNGLRIKTWPKPSNGFVKNVLYQNIVMNNVRNPIIIDQIYCPGGNSQCTKQHSGIKISGVTYLNVRGTSATPVAIKLHCSAINPCNGIKLYHVKLTYSKKPATSFCSSATGISKGQVLHESCF</sequence>
<dbReference type="GO" id="GO:0004650">
    <property type="term" value="F:polygalacturonase activity"/>
    <property type="evidence" value="ECO:0007669"/>
    <property type="project" value="InterPro"/>
</dbReference>